<comment type="caution">
    <text evidence="1">The sequence shown here is derived from an EMBL/GenBank/DDBJ whole genome shotgun (WGS) entry which is preliminary data.</text>
</comment>
<organism evidence="1 2">
    <name type="scientific">Hygrophoropsis aurantiaca</name>
    <dbReference type="NCBI Taxonomy" id="72124"/>
    <lineage>
        <taxon>Eukaryota</taxon>
        <taxon>Fungi</taxon>
        <taxon>Dikarya</taxon>
        <taxon>Basidiomycota</taxon>
        <taxon>Agaricomycotina</taxon>
        <taxon>Agaricomycetes</taxon>
        <taxon>Agaricomycetidae</taxon>
        <taxon>Boletales</taxon>
        <taxon>Coniophorineae</taxon>
        <taxon>Hygrophoropsidaceae</taxon>
        <taxon>Hygrophoropsis</taxon>
    </lineage>
</organism>
<accession>A0ACB8A095</accession>
<dbReference type="Proteomes" id="UP000790377">
    <property type="component" value="Unassembled WGS sequence"/>
</dbReference>
<protein>
    <submittedName>
        <fullName evidence="1">Uncharacterized protein</fullName>
    </submittedName>
</protein>
<evidence type="ECO:0000313" key="2">
    <source>
        <dbReference type="Proteomes" id="UP000790377"/>
    </source>
</evidence>
<gene>
    <name evidence="1" type="ORF">BJ138DRAFT_1016414</name>
</gene>
<dbReference type="EMBL" id="MU268035">
    <property type="protein sequence ID" value="KAH7906332.1"/>
    <property type="molecule type" value="Genomic_DNA"/>
</dbReference>
<evidence type="ECO:0000313" key="1">
    <source>
        <dbReference type="EMBL" id="KAH7906332.1"/>
    </source>
</evidence>
<reference evidence="1" key="1">
    <citation type="journal article" date="2021" name="New Phytol.">
        <title>Evolutionary innovations through gain and loss of genes in the ectomycorrhizal Boletales.</title>
        <authorList>
            <person name="Wu G."/>
            <person name="Miyauchi S."/>
            <person name="Morin E."/>
            <person name="Kuo A."/>
            <person name="Drula E."/>
            <person name="Varga T."/>
            <person name="Kohler A."/>
            <person name="Feng B."/>
            <person name="Cao Y."/>
            <person name="Lipzen A."/>
            <person name="Daum C."/>
            <person name="Hundley H."/>
            <person name="Pangilinan J."/>
            <person name="Johnson J."/>
            <person name="Barry K."/>
            <person name="LaButti K."/>
            <person name="Ng V."/>
            <person name="Ahrendt S."/>
            <person name="Min B."/>
            <person name="Choi I.G."/>
            <person name="Park H."/>
            <person name="Plett J.M."/>
            <person name="Magnuson J."/>
            <person name="Spatafora J.W."/>
            <person name="Nagy L.G."/>
            <person name="Henrissat B."/>
            <person name="Grigoriev I.V."/>
            <person name="Yang Z.L."/>
            <person name="Xu J."/>
            <person name="Martin F.M."/>
        </authorList>
    </citation>
    <scope>NUCLEOTIDE SEQUENCE</scope>
    <source>
        <strain evidence="1">ATCC 28755</strain>
    </source>
</reference>
<proteinExistence type="predicted"/>
<name>A0ACB8A095_9AGAM</name>
<keyword evidence="2" id="KW-1185">Reference proteome</keyword>
<sequence>MPVSIEIAPFSQSLDMYGEQDPSSSFSLSGHVSISLTSSYPSIFHRRPSTTRILLHSLSITFEGQTEIITPEIAYAPLRLCAATRELLRPQQSASSAPTTPIELSNEGHEDVDKPCVWNVTFDIPVPGWLPASALYGDAPARDVATGAGDTEPCGTRYALYATAEFEYLEDEPSSKWSLLGGATWPGFGGLGGLCAPFRSRRRKVDALRCPIVVNRFIEVVASIPSAVAIHEPSTLPTPSMPSTPSTHEFEMELRTDMALPFTLRLRAKDMDATHRARLRVTAFEVDVEQVETYRTIPSTSSSPSSSAYPLPPPPHQPPTLPLHTAHSAATLANMGLLTTSRPPKKTTERKFSVMPPGESGKYVLGGDGRIFGDGMGGTGSESAAEDTSWYILETQIPLCSPPPHAHHRAYTRDWAGPRALRPSERGPLADAEHFLHVAVVCVYDLGCDSGDADGGEVTERLHFTLPVRFVRVRERTGPYPRQHRARSDCDHDGYAPTPSLPAYSQLFYANGEQKVDEDDVPLPLYEREAPVKCAPSPYLGSSASSS</sequence>